<name>A0A6A6P0A4_9PEZI</name>
<reference evidence="2" key="1">
    <citation type="journal article" date="2020" name="Stud. Mycol.">
        <title>101 Dothideomycetes genomes: a test case for predicting lifestyles and emergence of pathogens.</title>
        <authorList>
            <person name="Haridas S."/>
            <person name="Albert R."/>
            <person name="Binder M."/>
            <person name="Bloem J."/>
            <person name="Labutti K."/>
            <person name="Salamov A."/>
            <person name="Andreopoulos B."/>
            <person name="Baker S."/>
            <person name="Barry K."/>
            <person name="Bills G."/>
            <person name="Bluhm B."/>
            <person name="Cannon C."/>
            <person name="Castanera R."/>
            <person name="Culley D."/>
            <person name="Daum C."/>
            <person name="Ezra D."/>
            <person name="Gonzalez J."/>
            <person name="Henrissat B."/>
            <person name="Kuo A."/>
            <person name="Liang C."/>
            <person name="Lipzen A."/>
            <person name="Lutzoni F."/>
            <person name="Magnuson J."/>
            <person name="Mondo S."/>
            <person name="Nolan M."/>
            <person name="Ohm R."/>
            <person name="Pangilinan J."/>
            <person name="Park H.-J."/>
            <person name="Ramirez L."/>
            <person name="Alfaro M."/>
            <person name="Sun H."/>
            <person name="Tritt A."/>
            <person name="Yoshinaga Y."/>
            <person name="Zwiers L.-H."/>
            <person name="Turgeon B."/>
            <person name="Goodwin S."/>
            <person name="Spatafora J."/>
            <person name="Crous P."/>
            <person name="Grigoriev I."/>
        </authorList>
    </citation>
    <scope>NUCLEOTIDE SEQUENCE</scope>
    <source>
        <strain evidence="2">ATCC 16933</strain>
    </source>
</reference>
<organism evidence="2 3">
    <name type="scientific">Lineolata rhizophorae</name>
    <dbReference type="NCBI Taxonomy" id="578093"/>
    <lineage>
        <taxon>Eukaryota</taxon>
        <taxon>Fungi</taxon>
        <taxon>Dikarya</taxon>
        <taxon>Ascomycota</taxon>
        <taxon>Pezizomycotina</taxon>
        <taxon>Dothideomycetes</taxon>
        <taxon>Dothideomycetes incertae sedis</taxon>
        <taxon>Lineolatales</taxon>
        <taxon>Lineolataceae</taxon>
        <taxon>Lineolata</taxon>
    </lineage>
</organism>
<dbReference type="EMBL" id="MU001680">
    <property type="protein sequence ID" value="KAF2457445.1"/>
    <property type="molecule type" value="Genomic_DNA"/>
</dbReference>
<dbReference type="InterPro" id="IPR029058">
    <property type="entry name" value="AB_hydrolase_fold"/>
</dbReference>
<protein>
    <submittedName>
        <fullName evidence="2">Dienelactone hydrolase family protein</fullName>
    </submittedName>
</protein>
<proteinExistence type="predicted"/>
<evidence type="ECO:0000259" key="1">
    <source>
        <dbReference type="Pfam" id="PF01738"/>
    </source>
</evidence>
<dbReference type="SUPFAM" id="SSF53474">
    <property type="entry name" value="alpha/beta-Hydrolases"/>
    <property type="match status" value="1"/>
</dbReference>
<dbReference type="PANTHER" id="PTHR17630">
    <property type="entry name" value="DIENELACTONE HYDROLASE"/>
    <property type="match status" value="1"/>
</dbReference>
<feature type="domain" description="Dienelactone hydrolase" evidence="1">
    <location>
        <begin position="31"/>
        <end position="241"/>
    </location>
</feature>
<dbReference type="Pfam" id="PF01738">
    <property type="entry name" value="DLH"/>
    <property type="match status" value="1"/>
</dbReference>
<sequence>MASHPPGQCCIVGVKHEGQATGEMKTIGDNISTYFAYPKDKSTQNAILILTDGMGHGVINSQLIADQLAANGYFVVMPDLFYGDPAVMNAPGFDIYAWLPKHGPETVDPVVEAALKHMRGPLGCKSVGGVGYCFGAKYVARNLKAGRVDAGYIAHPSLLTLEELRAIEGPLSIAAAETDETFPPEMRHESEAALKDVGVAYQINLYSGVEHGFAARGDVSKRLVKFAKEQAFLQAVAWFDEWIKS</sequence>
<keyword evidence="2" id="KW-0378">Hydrolase</keyword>
<dbReference type="InterPro" id="IPR002925">
    <property type="entry name" value="Dienelactn_hydro"/>
</dbReference>
<dbReference type="Gene3D" id="3.40.50.1820">
    <property type="entry name" value="alpha/beta hydrolase"/>
    <property type="match status" value="1"/>
</dbReference>
<accession>A0A6A6P0A4</accession>
<dbReference type="AlphaFoldDB" id="A0A6A6P0A4"/>
<dbReference type="GO" id="GO:0016787">
    <property type="term" value="F:hydrolase activity"/>
    <property type="evidence" value="ECO:0007669"/>
    <property type="project" value="UniProtKB-KW"/>
</dbReference>
<evidence type="ECO:0000313" key="3">
    <source>
        <dbReference type="Proteomes" id="UP000799766"/>
    </source>
</evidence>
<gene>
    <name evidence="2" type="ORF">BDY21DRAFT_285521</name>
</gene>
<keyword evidence="3" id="KW-1185">Reference proteome</keyword>
<evidence type="ECO:0000313" key="2">
    <source>
        <dbReference type="EMBL" id="KAF2457445.1"/>
    </source>
</evidence>
<dbReference type="PANTHER" id="PTHR17630:SF44">
    <property type="entry name" value="PROTEIN AIM2"/>
    <property type="match status" value="1"/>
</dbReference>
<dbReference type="Proteomes" id="UP000799766">
    <property type="component" value="Unassembled WGS sequence"/>
</dbReference>
<dbReference type="OrthoDB" id="17560at2759"/>